<dbReference type="PANTHER" id="PTHR46369:SF2">
    <property type="entry name" value="PROTEIN CELLULOSE SYNTHASE INTERACTIVE 1"/>
    <property type="match status" value="1"/>
</dbReference>
<evidence type="ECO:0000313" key="1">
    <source>
        <dbReference type="EMBL" id="KAK7324498.1"/>
    </source>
</evidence>
<dbReference type="GO" id="GO:2001006">
    <property type="term" value="P:regulation of cellulose biosynthetic process"/>
    <property type="evidence" value="ECO:0007669"/>
    <property type="project" value="InterPro"/>
</dbReference>
<keyword evidence="2" id="KW-1185">Reference proteome</keyword>
<dbReference type="PANTHER" id="PTHR46369">
    <property type="entry name" value="PROTEIN CELLULOSE SYNTHASE INTERACTIVE 1"/>
    <property type="match status" value="1"/>
</dbReference>
<sequence length="295" mass="32374">MREPAASKDNSSFKSPSIGDSLRPSLVSTRDSQFWKSSHFDIVRTGCKDSLDVAFFREFLGTASVKIPTIVERSGSQAIDSVQLLVQRRALGDCTDLFCNYRSLTCGKHGLLHSGIQFLEEHSVDVSFGFGRKLVSFPLEASAAGPSAGAPEAYTHNLVAEHDLQECAVSLLCLPSHENDESKWAITAAYGIPPLVQILETGSAKENHQRVVEDLNSSNWCANLIQSLVDMLIAVQSSLDYPDDDNKDFISIFRHTSWGLKRITTKGPAYCLPSLNPKLDSSLCQIVLNSLILKK</sequence>
<dbReference type="InterPro" id="IPR011989">
    <property type="entry name" value="ARM-like"/>
</dbReference>
<evidence type="ECO:0000313" key="2">
    <source>
        <dbReference type="Proteomes" id="UP001367508"/>
    </source>
</evidence>
<protein>
    <submittedName>
        <fullName evidence="1">Uncharacterized protein</fullName>
    </submittedName>
</protein>
<dbReference type="AlphaFoldDB" id="A0AAN9QB25"/>
<dbReference type="EMBL" id="JAYMYQ010000006">
    <property type="protein sequence ID" value="KAK7324498.1"/>
    <property type="molecule type" value="Genomic_DNA"/>
</dbReference>
<dbReference type="GO" id="GO:0008017">
    <property type="term" value="F:microtubule binding"/>
    <property type="evidence" value="ECO:0007669"/>
    <property type="project" value="InterPro"/>
</dbReference>
<dbReference type="Gene3D" id="1.25.10.10">
    <property type="entry name" value="Leucine-rich Repeat Variant"/>
    <property type="match status" value="1"/>
</dbReference>
<reference evidence="1 2" key="1">
    <citation type="submission" date="2024-01" db="EMBL/GenBank/DDBJ databases">
        <title>The genomes of 5 underutilized Papilionoideae crops provide insights into root nodulation and disease resistanc.</title>
        <authorList>
            <person name="Jiang F."/>
        </authorList>
    </citation>
    <scope>NUCLEOTIDE SEQUENCE [LARGE SCALE GENOMIC DNA]</scope>
    <source>
        <strain evidence="1">LVBAO_FW01</strain>
        <tissue evidence="1">Leaves</tissue>
    </source>
</reference>
<proteinExistence type="predicted"/>
<comment type="caution">
    <text evidence="1">The sequence shown here is derived from an EMBL/GenBank/DDBJ whole genome shotgun (WGS) entry which is preliminary data.</text>
</comment>
<dbReference type="Proteomes" id="UP001367508">
    <property type="component" value="Unassembled WGS sequence"/>
</dbReference>
<dbReference type="GO" id="GO:0051211">
    <property type="term" value="P:anisotropic cell growth"/>
    <property type="evidence" value="ECO:0007669"/>
    <property type="project" value="InterPro"/>
</dbReference>
<dbReference type="GO" id="GO:0010330">
    <property type="term" value="C:cellulose synthase complex"/>
    <property type="evidence" value="ECO:0007669"/>
    <property type="project" value="InterPro"/>
</dbReference>
<gene>
    <name evidence="1" type="ORF">VNO77_28089</name>
</gene>
<name>A0AAN9QB25_CANGL</name>
<dbReference type="InterPro" id="IPR044297">
    <property type="entry name" value="CSI1/2/3"/>
</dbReference>
<accession>A0AAN9QB25</accession>
<organism evidence="1 2">
    <name type="scientific">Canavalia gladiata</name>
    <name type="common">Sword bean</name>
    <name type="synonym">Dolichos gladiatus</name>
    <dbReference type="NCBI Taxonomy" id="3824"/>
    <lineage>
        <taxon>Eukaryota</taxon>
        <taxon>Viridiplantae</taxon>
        <taxon>Streptophyta</taxon>
        <taxon>Embryophyta</taxon>
        <taxon>Tracheophyta</taxon>
        <taxon>Spermatophyta</taxon>
        <taxon>Magnoliopsida</taxon>
        <taxon>eudicotyledons</taxon>
        <taxon>Gunneridae</taxon>
        <taxon>Pentapetalae</taxon>
        <taxon>rosids</taxon>
        <taxon>fabids</taxon>
        <taxon>Fabales</taxon>
        <taxon>Fabaceae</taxon>
        <taxon>Papilionoideae</taxon>
        <taxon>50 kb inversion clade</taxon>
        <taxon>NPAAA clade</taxon>
        <taxon>indigoferoid/millettioid clade</taxon>
        <taxon>Phaseoleae</taxon>
        <taxon>Canavalia</taxon>
    </lineage>
</organism>